<comment type="caution">
    <text evidence="4">The sequence shown here is derived from an EMBL/GenBank/DDBJ whole genome shotgun (WGS) entry which is preliminary data.</text>
</comment>
<dbReference type="InterPro" id="IPR011055">
    <property type="entry name" value="Dup_hybrid_motif"/>
</dbReference>
<evidence type="ECO:0000256" key="2">
    <source>
        <dbReference type="SAM" id="SignalP"/>
    </source>
</evidence>
<dbReference type="GO" id="GO:0016787">
    <property type="term" value="F:hydrolase activity"/>
    <property type="evidence" value="ECO:0007669"/>
    <property type="project" value="UniProtKB-KW"/>
</dbReference>
<dbReference type="CDD" id="cd12797">
    <property type="entry name" value="M23_peptidase"/>
    <property type="match status" value="1"/>
</dbReference>
<reference evidence="5" key="1">
    <citation type="journal article" date="2019" name="Int. J. Syst. Evol. Microbiol.">
        <title>The Global Catalogue of Microorganisms (GCM) 10K type strain sequencing project: providing services to taxonomists for standard genome sequencing and annotation.</title>
        <authorList>
            <consortium name="The Broad Institute Genomics Platform"/>
            <consortium name="The Broad Institute Genome Sequencing Center for Infectious Disease"/>
            <person name="Wu L."/>
            <person name="Ma J."/>
        </authorList>
    </citation>
    <scope>NUCLEOTIDE SEQUENCE [LARGE SCALE GENOMIC DNA]</scope>
    <source>
        <strain evidence="5">CCUG 57113</strain>
    </source>
</reference>
<gene>
    <name evidence="4" type="ORF">ACFPPD_14620</name>
</gene>
<dbReference type="PANTHER" id="PTHR21666:SF289">
    <property type="entry name" value="L-ALA--D-GLU ENDOPEPTIDASE"/>
    <property type="match status" value="1"/>
</dbReference>
<dbReference type="RefSeq" id="WP_209749496.1">
    <property type="nucleotide sequence ID" value="NZ_JBHSMH010000044.1"/>
</dbReference>
<keyword evidence="5" id="KW-1185">Reference proteome</keyword>
<dbReference type="PANTHER" id="PTHR21666">
    <property type="entry name" value="PEPTIDASE-RELATED"/>
    <property type="match status" value="1"/>
</dbReference>
<dbReference type="EMBL" id="JBHSMH010000044">
    <property type="protein sequence ID" value="MFC5469965.1"/>
    <property type="molecule type" value="Genomic_DNA"/>
</dbReference>
<keyword evidence="1 2" id="KW-0732">Signal</keyword>
<dbReference type="Gene3D" id="2.70.70.10">
    <property type="entry name" value="Glucose Permease (Domain IIA)"/>
    <property type="match status" value="1"/>
</dbReference>
<evidence type="ECO:0000256" key="1">
    <source>
        <dbReference type="ARBA" id="ARBA00022729"/>
    </source>
</evidence>
<feature type="chain" id="PRO_5046124735" evidence="2">
    <location>
        <begin position="31"/>
        <end position="356"/>
    </location>
</feature>
<evidence type="ECO:0000313" key="4">
    <source>
        <dbReference type="EMBL" id="MFC5469965.1"/>
    </source>
</evidence>
<dbReference type="Proteomes" id="UP001596105">
    <property type="component" value="Unassembled WGS sequence"/>
</dbReference>
<name>A0ABW0LVR1_9BACL</name>
<sequence>MRPTRAASALVAALLAACGFGAAGPGTASAASVVLPHAIAATRSSDVPSGAEIYQKRKQLYDAISAKTGLDWQMVAAIDQYERTMSRAHPKSRPKKDDAVVGVYVSESDWSGNLNPDPDDDNPSSIRFFYGIGRDGSGDGRAEREQDEDALYSVAVQALKQGISDDDFSIGLWEYYHNTRAVQRILQYAKMYRHFDRLDLRGSAFPLPVGHSYSFRSTWGNGRSWGGYRIHEGTDIFAGHGVTVRSTCYGVVEIKGWNAFGGWRIGIRDLNNLYHYYAHLSGYEKSLKVGDIVKPGQTIGWVGSSGYGKPGTQGKFPPHLHYGVYRDRGLVEWAFDPYPLLKRWERDEFKSLRNRK</sequence>
<organism evidence="4 5">
    <name type="scientific">Cohnella suwonensis</name>
    <dbReference type="NCBI Taxonomy" id="696072"/>
    <lineage>
        <taxon>Bacteria</taxon>
        <taxon>Bacillati</taxon>
        <taxon>Bacillota</taxon>
        <taxon>Bacilli</taxon>
        <taxon>Bacillales</taxon>
        <taxon>Paenibacillaceae</taxon>
        <taxon>Cohnella</taxon>
    </lineage>
</organism>
<keyword evidence="4" id="KW-0378">Hydrolase</keyword>
<feature type="domain" description="M23ase beta-sheet core" evidence="3">
    <location>
        <begin position="230"/>
        <end position="328"/>
    </location>
</feature>
<dbReference type="InterPro" id="IPR016047">
    <property type="entry name" value="M23ase_b-sheet_dom"/>
</dbReference>
<dbReference type="SUPFAM" id="SSF51261">
    <property type="entry name" value="Duplicated hybrid motif"/>
    <property type="match status" value="1"/>
</dbReference>
<protein>
    <submittedName>
        <fullName evidence="4">M23 family metallopeptidase</fullName>
        <ecNumber evidence="4">3.4.24.-</ecNumber>
    </submittedName>
</protein>
<evidence type="ECO:0000313" key="5">
    <source>
        <dbReference type="Proteomes" id="UP001596105"/>
    </source>
</evidence>
<accession>A0ABW0LVR1</accession>
<dbReference type="InterPro" id="IPR050570">
    <property type="entry name" value="Cell_wall_metabolism_enzyme"/>
</dbReference>
<dbReference type="EC" id="3.4.24.-" evidence="4"/>
<dbReference type="Pfam" id="PF01551">
    <property type="entry name" value="Peptidase_M23"/>
    <property type="match status" value="1"/>
</dbReference>
<proteinExistence type="predicted"/>
<dbReference type="PROSITE" id="PS51257">
    <property type="entry name" value="PROKAR_LIPOPROTEIN"/>
    <property type="match status" value="1"/>
</dbReference>
<feature type="signal peptide" evidence="2">
    <location>
        <begin position="1"/>
        <end position="30"/>
    </location>
</feature>
<evidence type="ECO:0000259" key="3">
    <source>
        <dbReference type="Pfam" id="PF01551"/>
    </source>
</evidence>